<dbReference type="SMART" id="SM01240">
    <property type="entry name" value="IMPDH"/>
    <property type="match status" value="1"/>
</dbReference>
<dbReference type="PANTHER" id="PTHR11911">
    <property type="entry name" value="INOSINE-5-MONOPHOSPHATE DEHYDROGENASE RELATED"/>
    <property type="match status" value="1"/>
</dbReference>
<evidence type="ECO:0000256" key="3">
    <source>
        <dbReference type="ARBA" id="ARBA00024330"/>
    </source>
</evidence>
<dbReference type="InterPro" id="IPR001093">
    <property type="entry name" value="IMP_DH_GMPRt"/>
</dbReference>
<dbReference type="OrthoDB" id="416622at2759"/>
<evidence type="ECO:0000313" key="8">
    <source>
        <dbReference type="EMBL" id="VDN36422.1"/>
    </source>
</evidence>
<evidence type="ECO:0000256" key="6">
    <source>
        <dbReference type="ARBA" id="ARBA00048028"/>
    </source>
</evidence>
<dbReference type="InterPro" id="IPR005990">
    <property type="entry name" value="IMP_DH"/>
</dbReference>
<dbReference type="GO" id="GO:0006177">
    <property type="term" value="P:GMP biosynthetic process"/>
    <property type="evidence" value="ECO:0007669"/>
    <property type="project" value="UniProtKB-KW"/>
</dbReference>
<keyword evidence="9" id="KW-1185">Reference proteome</keyword>
<dbReference type="Proteomes" id="UP000271098">
    <property type="component" value="Unassembled WGS sequence"/>
</dbReference>
<protein>
    <recommendedName>
        <fullName evidence="4">IMP dehydrogenase</fullName>
        <ecNumber evidence="4">1.1.1.205</ecNumber>
    </recommendedName>
</protein>
<dbReference type="SUPFAM" id="SSF51412">
    <property type="entry name" value="Inosine monophosphate dehydrogenase (IMPDH)"/>
    <property type="match status" value="1"/>
</dbReference>
<name>A0A183EI25_9BILA</name>
<evidence type="ECO:0000256" key="2">
    <source>
        <dbReference type="ARBA" id="ARBA00022749"/>
    </source>
</evidence>
<dbReference type="EC" id="1.1.1.205" evidence="4"/>
<reference evidence="8 9" key="2">
    <citation type="submission" date="2018-11" db="EMBL/GenBank/DDBJ databases">
        <authorList>
            <consortium name="Pathogen Informatics"/>
        </authorList>
    </citation>
    <scope>NUCLEOTIDE SEQUENCE [LARGE SCALE GENOMIC DNA]</scope>
</reference>
<dbReference type="AlphaFoldDB" id="A0A183EI25"/>
<comment type="function">
    <text evidence="5">Catalyzes the conversion of inosine 5'-phosphate (IMP) to xanthosine 5'-phosphate (XMP), the first committed and rate-limiting step in the de novo synthesis of guanine nucleotides, and therefore plays an important role in the regulation of cell growth. Could also have a single-stranded nucleic acid-binding activity and could play a role in RNA and/or DNA metabolism. It may also have a role in the development of malignancy and the growth progression of some tumors.</text>
</comment>
<evidence type="ECO:0000256" key="1">
    <source>
        <dbReference type="ARBA" id="ARBA00005502"/>
    </source>
</evidence>
<organism evidence="10">
    <name type="scientific">Gongylonema pulchrum</name>
    <dbReference type="NCBI Taxonomy" id="637853"/>
    <lineage>
        <taxon>Eukaryota</taxon>
        <taxon>Metazoa</taxon>
        <taxon>Ecdysozoa</taxon>
        <taxon>Nematoda</taxon>
        <taxon>Chromadorea</taxon>
        <taxon>Rhabditida</taxon>
        <taxon>Spirurina</taxon>
        <taxon>Spiruromorpha</taxon>
        <taxon>Spiruroidea</taxon>
        <taxon>Gongylonematidae</taxon>
        <taxon>Gongylonema</taxon>
    </lineage>
</organism>
<comment type="catalytic activity">
    <reaction evidence="6">
        <text>IMP + NAD(+) + H2O = XMP + NADH + H(+)</text>
        <dbReference type="Rhea" id="RHEA:11708"/>
        <dbReference type="ChEBI" id="CHEBI:15377"/>
        <dbReference type="ChEBI" id="CHEBI:15378"/>
        <dbReference type="ChEBI" id="CHEBI:57464"/>
        <dbReference type="ChEBI" id="CHEBI:57540"/>
        <dbReference type="ChEBI" id="CHEBI:57945"/>
        <dbReference type="ChEBI" id="CHEBI:58053"/>
        <dbReference type="EC" id="1.1.1.205"/>
    </reaction>
</comment>
<dbReference type="EMBL" id="UYRT01090765">
    <property type="protein sequence ID" value="VDN36422.1"/>
    <property type="molecule type" value="Genomic_DNA"/>
</dbReference>
<dbReference type="FunFam" id="3.20.20.70:FF:000424">
    <property type="entry name" value="Inosine-5'-monophosphate dehydrogenase 2"/>
    <property type="match status" value="1"/>
</dbReference>
<evidence type="ECO:0000256" key="4">
    <source>
        <dbReference type="ARBA" id="ARBA00024384"/>
    </source>
</evidence>
<dbReference type="Gene3D" id="3.20.20.70">
    <property type="entry name" value="Aldolase class I"/>
    <property type="match status" value="1"/>
</dbReference>
<dbReference type="GO" id="GO:0005737">
    <property type="term" value="C:cytoplasm"/>
    <property type="evidence" value="ECO:0007669"/>
    <property type="project" value="TreeGrafter"/>
</dbReference>
<dbReference type="InterPro" id="IPR013785">
    <property type="entry name" value="Aldolase_TIM"/>
</dbReference>
<sequence length="143" mass="15909">MRFHRVYCFSDFNILPGYIDFTVSSVDLTTNLTRGITIKTPLVSSPMDTVTESEMAIAMALHGGIGIIHANFATLDEQIKEVTKVKRYKQGFITHPQCVKDTDVVLDLMRIKQKYGFTGTPVTSTGRVGGKLLGMPWVFPVHT</sequence>
<dbReference type="WBParaSite" id="GPUH_0002064101-mRNA-1">
    <property type="protein sequence ID" value="GPUH_0002064101-mRNA-1"/>
    <property type="gene ID" value="GPUH_0002064101"/>
</dbReference>
<gene>
    <name evidence="8" type="ORF">GPUH_LOCUS20616</name>
</gene>
<proteinExistence type="inferred from homology"/>
<dbReference type="Pfam" id="PF00478">
    <property type="entry name" value="IMPDH"/>
    <property type="match status" value="1"/>
</dbReference>
<keyword evidence="2" id="KW-0332">GMP biosynthesis</keyword>
<evidence type="ECO:0000313" key="9">
    <source>
        <dbReference type="Proteomes" id="UP000271098"/>
    </source>
</evidence>
<comment type="similarity">
    <text evidence="1">Belongs to the IMPDH/GMPR family.</text>
</comment>
<dbReference type="GO" id="GO:0003938">
    <property type="term" value="F:IMP dehydrogenase activity"/>
    <property type="evidence" value="ECO:0007669"/>
    <property type="project" value="UniProtKB-EC"/>
</dbReference>
<feature type="domain" description="IMP dehydrogenase/GMP reductase" evidence="7">
    <location>
        <begin position="7"/>
        <end position="101"/>
    </location>
</feature>
<dbReference type="PANTHER" id="PTHR11911:SF111">
    <property type="entry name" value="INOSINE-5'-MONOPHOSPHATE DEHYDROGENASE"/>
    <property type="match status" value="1"/>
</dbReference>
<reference evidence="10" key="1">
    <citation type="submission" date="2016-06" db="UniProtKB">
        <authorList>
            <consortium name="WormBaseParasite"/>
        </authorList>
    </citation>
    <scope>IDENTIFICATION</scope>
</reference>
<evidence type="ECO:0000313" key="10">
    <source>
        <dbReference type="WBParaSite" id="GPUH_0002064101-mRNA-1"/>
    </source>
</evidence>
<evidence type="ECO:0000259" key="7">
    <source>
        <dbReference type="Pfam" id="PF00478"/>
    </source>
</evidence>
<comment type="pathway">
    <text evidence="3">Purine metabolism; XMP biosynthesis via de novo pathway; XMP from IMP: step 1/1.</text>
</comment>
<keyword evidence="2" id="KW-0658">Purine biosynthesis</keyword>
<accession>A0A183EI25</accession>
<dbReference type="GO" id="GO:0006183">
    <property type="term" value="P:GTP biosynthetic process"/>
    <property type="evidence" value="ECO:0007669"/>
    <property type="project" value="TreeGrafter"/>
</dbReference>
<evidence type="ECO:0000256" key="5">
    <source>
        <dbReference type="ARBA" id="ARBA00046101"/>
    </source>
</evidence>